<dbReference type="AlphaFoldDB" id="A0A094W857"/>
<gene>
    <name evidence="1" type="ORF">LptCag_1398</name>
</gene>
<dbReference type="RefSeq" id="WP_036082281.1">
    <property type="nucleotide sequence ID" value="NZ_JPGK01000005.1"/>
</dbReference>
<dbReference type="OrthoDB" id="336534at2"/>
<comment type="caution">
    <text evidence="1">The sequence shown here is derived from an EMBL/GenBank/DDBJ whole genome shotgun (WGS) entry which is preliminary data.</text>
</comment>
<evidence type="ECO:0000313" key="1">
    <source>
        <dbReference type="EMBL" id="KGA93688.1"/>
    </source>
</evidence>
<name>A0A094W857_9BACT</name>
<reference evidence="1 2" key="1">
    <citation type="submission" date="2014-06" db="EMBL/GenBank/DDBJ databases">
        <title>Draft genome sequence of iron oxidizing acidophile Leptospirillum ferriphilum DSM14647.</title>
        <authorList>
            <person name="Cardenas J.P."/>
            <person name="Lazcano M."/>
            <person name="Ossandon F.J."/>
            <person name="Corbett M."/>
            <person name="Holmes D.S."/>
            <person name="Watkin E."/>
        </authorList>
    </citation>
    <scope>NUCLEOTIDE SEQUENCE [LARGE SCALE GENOMIC DNA]</scope>
    <source>
        <strain evidence="1 2">DSM 14647</strain>
    </source>
</reference>
<accession>A0A094W857</accession>
<dbReference type="Proteomes" id="UP000029452">
    <property type="component" value="Unassembled WGS sequence"/>
</dbReference>
<evidence type="ECO:0008006" key="3">
    <source>
        <dbReference type="Google" id="ProtNLM"/>
    </source>
</evidence>
<organism evidence="1 2">
    <name type="scientific">Leptospirillum ferriphilum</name>
    <dbReference type="NCBI Taxonomy" id="178606"/>
    <lineage>
        <taxon>Bacteria</taxon>
        <taxon>Pseudomonadati</taxon>
        <taxon>Nitrospirota</taxon>
        <taxon>Nitrospiria</taxon>
        <taxon>Nitrospirales</taxon>
        <taxon>Nitrospiraceae</taxon>
        <taxon>Leptospirillum</taxon>
    </lineage>
</organism>
<dbReference type="PATRIC" id="fig|178606.4.peg.1399"/>
<evidence type="ECO:0000313" key="2">
    <source>
        <dbReference type="Proteomes" id="UP000029452"/>
    </source>
</evidence>
<proteinExistence type="predicted"/>
<sequence>MTLLKDYRNLSLRLTDERKKHILEHPEMLSMFDTIEQTLIHPEKVIQSLSDPTVQLYYRFYRNTVVGDKHLCVIVKRNQEDAFILTAYLTDTIKKGVIQWEEI</sequence>
<dbReference type="EMBL" id="JPGK01000005">
    <property type="protein sequence ID" value="KGA93688.1"/>
    <property type="molecule type" value="Genomic_DNA"/>
</dbReference>
<protein>
    <recommendedName>
        <fullName evidence="3">Phage-Barnase-EndoU-ColicinE5/D-RelE like nuclease 2 domain-containing protein</fullName>
    </recommendedName>
</protein>